<evidence type="ECO:0000256" key="18">
    <source>
        <dbReference type="SAM" id="MobiDB-lite"/>
    </source>
</evidence>
<evidence type="ECO:0000256" key="17">
    <source>
        <dbReference type="PIRNR" id="PIRNR003377"/>
    </source>
</evidence>
<sequence length="315" mass="34472">MGAVLALIADIAELAAVTGFATEALIAGEAAAVLEAELNSLITIEGFTEAAALAELGLTAESYALAGALPGLVEQAIGYAGILQTVAGVGPLVAVGYKLFGYEQQIPDMALVPYMEYIDYLYPGYQTIASYLHHIDPYEWGPRLIRALWDAIFQITRPQIEQATTAIANRARSELLDGLARLLENARWVIVEGPQTLYRELGDYYRDLPRLRPYQYAQVAARENVSGSKIQLEDDNTQSGEFVSPPPVPGGAGQRRCPDWVLPLILGLYGSPPGQRIAPEDGPPKKKRRRPTTQQGTKITNKRRDRSARIKNRAR</sequence>
<keyword evidence="7" id="KW-1048">Host nucleus</keyword>
<evidence type="ECO:0000256" key="14">
    <source>
        <dbReference type="ARBA" id="ARBA00023184"/>
    </source>
</evidence>
<dbReference type="GO" id="GO:0003677">
    <property type="term" value="F:DNA binding"/>
    <property type="evidence" value="ECO:0007669"/>
    <property type="project" value="UniProtKB-KW"/>
</dbReference>
<keyword evidence="12" id="KW-0238">DNA-binding</keyword>
<feature type="region of interest" description="Disordered" evidence="18">
    <location>
        <begin position="269"/>
        <end position="315"/>
    </location>
</feature>
<evidence type="ECO:0000256" key="7">
    <source>
        <dbReference type="ARBA" id="ARBA00022562"/>
    </source>
</evidence>
<feature type="region of interest" description="Disordered" evidence="18">
    <location>
        <begin position="227"/>
        <end position="254"/>
    </location>
</feature>
<dbReference type="GO" id="GO:0046718">
    <property type="term" value="P:symbiont entry into host cell"/>
    <property type="evidence" value="ECO:0007669"/>
    <property type="project" value="UniProtKB-KW"/>
</dbReference>
<keyword evidence="13" id="KW-0472">Membrane</keyword>
<protein>
    <recommendedName>
        <fullName evidence="17">Minor capsid protein</fullName>
    </recommendedName>
</protein>
<keyword evidence="15" id="KW-0449">Lipoprotein</keyword>
<keyword evidence="10" id="KW-1043">Host membrane</keyword>
<dbReference type="PIRSF" id="PIRSF003377">
    <property type="entry name" value="Polyoma_coat2"/>
    <property type="match status" value="1"/>
</dbReference>
<keyword evidence="5" id="KW-1163">Viral penetration into host nucleus</keyword>
<evidence type="ECO:0000256" key="5">
    <source>
        <dbReference type="ARBA" id="ARBA00022524"/>
    </source>
</evidence>
<evidence type="ECO:0000256" key="11">
    <source>
        <dbReference type="ARBA" id="ARBA00022921"/>
    </source>
</evidence>
<proteinExistence type="inferred from homology"/>
<evidence type="ECO:0000313" key="19">
    <source>
        <dbReference type="EMBL" id="WMX25299.1"/>
    </source>
</evidence>
<evidence type="ECO:0000256" key="10">
    <source>
        <dbReference type="ARBA" id="ARBA00022870"/>
    </source>
</evidence>
<feature type="compositionally biased region" description="Basic residues" evidence="18">
    <location>
        <begin position="300"/>
        <end position="315"/>
    </location>
</feature>
<keyword evidence="11" id="KW-0426">Late protein</keyword>
<keyword evidence="9 17" id="KW-0946">Virion</keyword>
<comment type="similarity">
    <text evidence="4 17">Belongs to the polyomaviruses capsid protein VP2 family.</text>
</comment>
<dbReference type="EMBL" id="OQ540584">
    <property type="protein sequence ID" value="WMX25299.1"/>
    <property type="molecule type" value="Genomic_DNA"/>
</dbReference>
<evidence type="ECO:0000256" key="3">
    <source>
        <dbReference type="ARBA" id="ARBA00004625"/>
    </source>
</evidence>
<dbReference type="GO" id="GO:0044167">
    <property type="term" value="C:host cell endoplasmic reticulum membrane"/>
    <property type="evidence" value="ECO:0007669"/>
    <property type="project" value="UniProtKB-SubCell"/>
</dbReference>
<keyword evidence="8" id="KW-0519">Myristate</keyword>
<evidence type="ECO:0000256" key="8">
    <source>
        <dbReference type="ARBA" id="ARBA00022707"/>
    </source>
</evidence>
<evidence type="ECO:0000256" key="4">
    <source>
        <dbReference type="ARBA" id="ARBA00006444"/>
    </source>
</evidence>
<evidence type="ECO:0000256" key="9">
    <source>
        <dbReference type="ARBA" id="ARBA00022844"/>
    </source>
</evidence>
<dbReference type="GO" id="GO:0043657">
    <property type="term" value="C:host cell"/>
    <property type="evidence" value="ECO:0007669"/>
    <property type="project" value="GOC"/>
</dbReference>
<dbReference type="GO" id="GO:0005198">
    <property type="term" value="F:structural molecule activity"/>
    <property type="evidence" value="ECO:0007669"/>
    <property type="project" value="UniProtKB-UniRule"/>
</dbReference>
<dbReference type="GO" id="GO:0075732">
    <property type="term" value="P:viral penetration into host nucleus"/>
    <property type="evidence" value="ECO:0007669"/>
    <property type="project" value="UniProtKB-KW"/>
</dbReference>
<keyword evidence="16" id="KW-1160">Virus entry into host cell</keyword>
<evidence type="ECO:0000256" key="12">
    <source>
        <dbReference type="ARBA" id="ARBA00023125"/>
    </source>
</evidence>
<dbReference type="GO" id="GO:0042025">
    <property type="term" value="C:host cell nucleus"/>
    <property type="evidence" value="ECO:0007669"/>
    <property type="project" value="UniProtKB-SubCell"/>
</dbReference>
<accession>A0AA51VIN8</accession>
<evidence type="ECO:0000256" key="2">
    <source>
        <dbReference type="ARBA" id="ARBA00004328"/>
    </source>
</evidence>
<dbReference type="Pfam" id="PF00761">
    <property type="entry name" value="Polyoma_coat2"/>
    <property type="match status" value="1"/>
</dbReference>
<dbReference type="GO" id="GO:0019028">
    <property type="term" value="C:viral capsid"/>
    <property type="evidence" value="ECO:0007669"/>
    <property type="project" value="UniProtKB-UniRule"/>
</dbReference>
<keyword evidence="14" id="KW-1038">Host endoplasmic reticulum</keyword>
<name>A0AA51VIN8_9POLY</name>
<evidence type="ECO:0000256" key="13">
    <source>
        <dbReference type="ARBA" id="ARBA00023136"/>
    </source>
</evidence>
<dbReference type="InterPro" id="IPR001070">
    <property type="entry name" value="Polyoma_coat_VP2"/>
</dbReference>
<reference evidence="19" key="1">
    <citation type="submission" date="2023-02" db="EMBL/GenBank/DDBJ databases">
        <authorList>
            <person name="Feher E."/>
            <person name="Kaszab E."/>
            <person name="Bali K."/>
            <person name="Banyai K."/>
        </authorList>
    </citation>
    <scope>NUCLEOTIDE SEQUENCE</scope>
    <source>
        <strain evidence="19">KesPyV1</strain>
    </source>
</reference>
<evidence type="ECO:0000256" key="16">
    <source>
        <dbReference type="ARBA" id="ARBA00023296"/>
    </source>
</evidence>
<evidence type="ECO:0000256" key="1">
    <source>
        <dbReference type="ARBA" id="ARBA00004147"/>
    </source>
</evidence>
<keyword evidence="6 17" id="KW-0167">Capsid protein</keyword>
<evidence type="ECO:0000256" key="15">
    <source>
        <dbReference type="ARBA" id="ARBA00023288"/>
    </source>
</evidence>
<evidence type="ECO:0000256" key="6">
    <source>
        <dbReference type="ARBA" id="ARBA00022561"/>
    </source>
</evidence>
<comment type="subcellular location">
    <subcellularLocation>
        <location evidence="3">Host endoplasmic reticulum membrane</location>
    </subcellularLocation>
    <subcellularLocation>
        <location evidence="1">Host nucleus</location>
    </subcellularLocation>
    <subcellularLocation>
        <location evidence="2">Virion</location>
    </subcellularLocation>
</comment>
<organism evidence="19">
    <name type="scientific">kestrel polyomavirus 1</name>
    <dbReference type="NCBI Taxonomy" id="3074466"/>
    <lineage>
        <taxon>Viruses</taxon>
        <taxon>Monodnaviria</taxon>
        <taxon>Shotokuvirae</taxon>
        <taxon>Cossaviricota</taxon>
        <taxon>Papovaviricetes</taxon>
        <taxon>Sepolyvirales</taxon>
        <taxon>Polyomaviridae</taxon>
        <taxon>Gammapolyomavirus</taxon>
    </lineage>
</organism>